<evidence type="ECO:0000313" key="16">
    <source>
        <dbReference type="EMBL" id="MBB5021248.1"/>
    </source>
</evidence>
<dbReference type="Pfam" id="PF09084">
    <property type="entry name" value="NMT1"/>
    <property type="match status" value="1"/>
</dbReference>
<keyword evidence="12" id="KW-1133">Transmembrane helix</keyword>
<evidence type="ECO:0000256" key="12">
    <source>
        <dbReference type="SAM" id="Phobius"/>
    </source>
</evidence>
<name>A0A7W7Y3A7_9BACT</name>
<evidence type="ECO:0000256" key="9">
    <source>
        <dbReference type="ARBA" id="ARBA00023004"/>
    </source>
</evidence>
<evidence type="ECO:0000256" key="8">
    <source>
        <dbReference type="ARBA" id="ARBA00022977"/>
    </source>
</evidence>
<dbReference type="GO" id="GO:0046872">
    <property type="term" value="F:metal ion binding"/>
    <property type="evidence" value="ECO:0007669"/>
    <property type="project" value="UniProtKB-KW"/>
</dbReference>
<accession>A0A7W7Y3A7</accession>
<evidence type="ECO:0000256" key="2">
    <source>
        <dbReference type="ARBA" id="ARBA00004948"/>
    </source>
</evidence>
<gene>
    <name evidence="16" type="ORF">HNR37_000554</name>
</gene>
<evidence type="ECO:0000256" key="10">
    <source>
        <dbReference type="ARBA" id="ARBA00033171"/>
    </source>
</evidence>
<comment type="pathway">
    <text evidence="2">Cofactor biosynthesis; thiamine diphosphate biosynthesis.</text>
</comment>
<dbReference type="InterPro" id="IPR000014">
    <property type="entry name" value="PAS"/>
</dbReference>
<dbReference type="InterPro" id="IPR013656">
    <property type="entry name" value="PAS_4"/>
</dbReference>
<dbReference type="InterPro" id="IPR035965">
    <property type="entry name" value="PAS-like_dom_sf"/>
</dbReference>
<comment type="caution">
    <text evidence="16">The sequence shown here is derived from an EMBL/GenBank/DDBJ whole genome shotgun (WGS) entry which is preliminary data.</text>
</comment>
<dbReference type="Gene3D" id="3.30.70.270">
    <property type="match status" value="1"/>
</dbReference>
<evidence type="ECO:0000259" key="15">
    <source>
        <dbReference type="PROSITE" id="PS50887"/>
    </source>
</evidence>
<dbReference type="Gene3D" id="3.40.190.10">
    <property type="entry name" value="Periplasmic binding protein-like II"/>
    <property type="match status" value="2"/>
</dbReference>
<reference evidence="16 17" key="1">
    <citation type="submission" date="2020-08" db="EMBL/GenBank/DDBJ databases">
        <title>Genomic Encyclopedia of Type Strains, Phase IV (KMG-IV): sequencing the most valuable type-strain genomes for metagenomic binning, comparative biology and taxonomic classification.</title>
        <authorList>
            <person name="Goeker M."/>
        </authorList>
    </citation>
    <scope>NUCLEOTIDE SEQUENCE [LARGE SCALE GENOMIC DNA]</scope>
    <source>
        <strain evidence="16 17">DSM 22071</strain>
    </source>
</reference>
<evidence type="ECO:0000256" key="1">
    <source>
        <dbReference type="ARBA" id="ARBA00003469"/>
    </source>
</evidence>
<evidence type="ECO:0000256" key="6">
    <source>
        <dbReference type="ARBA" id="ARBA00022723"/>
    </source>
</evidence>
<dbReference type="Gene3D" id="3.30.450.20">
    <property type="entry name" value="PAS domain"/>
    <property type="match status" value="1"/>
</dbReference>
<dbReference type="RefSeq" id="WP_183729600.1">
    <property type="nucleotide sequence ID" value="NZ_JACHID010000002.1"/>
</dbReference>
<keyword evidence="17" id="KW-1185">Reference proteome</keyword>
<keyword evidence="5" id="KW-0808">Transferase</keyword>
<evidence type="ECO:0000313" key="17">
    <source>
        <dbReference type="Proteomes" id="UP000528322"/>
    </source>
</evidence>
<dbReference type="CDD" id="cd01949">
    <property type="entry name" value="GGDEF"/>
    <property type="match status" value="1"/>
</dbReference>
<feature type="domain" description="PAS" evidence="13">
    <location>
        <begin position="390"/>
        <end position="464"/>
    </location>
</feature>
<dbReference type="SUPFAM" id="SSF55785">
    <property type="entry name" value="PYP-like sensor domain (PAS domain)"/>
    <property type="match status" value="1"/>
</dbReference>
<dbReference type="SUPFAM" id="SSF55073">
    <property type="entry name" value="Nucleotide cyclase"/>
    <property type="match status" value="1"/>
</dbReference>
<comment type="subunit">
    <text evidence="4">Homodimer.</text>
</comment>
<keyword evidence="6" id="KW-0479">Metal-binding</keyword>
<comment type="similarity">
    <text evidence="3">Belongs to the NMT1/THI5 family.</text>
</comment>
<keyword evidence="8" id="KW-0784">Thiamine biosynthesis</keyword>
<organism evidence="16 17">
    <name type="scientific">Desulfurispira natronophila</name>
    <dbReference type="NCBI Taxonomy" id="682562"/>
    <lineage>
        <taxon>Bacteria</taxon>
        <taxon>Pseudomonadati</taxon>
        <taxon>Chrysiogenota</taxon>
        <taxon>Chrysiogenia</taxon>
        <taxon>Chrysiogenales</taxon>
        <taxon>Chrysiogenaceae</taxon>
        <taxon>Desulfurispira</taxon>
    </lineage>
</organism>
<dbReference type="Proteomes" id="UP000528322">
    <property type="component" value="Unassembled WGS sequence"/>
</dbReference>
<dbReference type="GO" id="GO:0009228">
    <property type="term" value="P:thiamine biosynthetic process"/>
    <property type="evidence" value="ECO:0007669"/>
    <property type="project" value="UniProtKB-KW"/>
</dbReference>
<dbReference type="EMBL" id="JACHID010000002">
    <property type="protein sequence ID" value="MBB5021248.1"/>
    <property type="molecule type" value="Genomic_DNA"/>
</dbReference>
<dbReference type="InterPro" id="IPR015168">
    <property type="entry name" value="SsuA/THI5"/>
</dbReference>
<dbReference type="AlphaFoldDB" id="A0A7W7Y3A7"/>
<keyword evidence="12" id="KW-0472">Membrane</keyword>
<protein>
    <recommendedName>
        <fullName evidence="10">Thiamine pyrimidine synthase</fullName>
    </recommendedName>
</protein>
<feature type="domain" description="PAC" evidence="14">
    <location>
        <begin position="467"/>
        <end position="519"/>
    </location>
</feature>
<dbReference type="GO" id="GO:0016740">
    <property type="term" value="F:transferase activity"/>
    <property type="evidence" value="ECO:0007669"/>
    <property type="project" value="UniProtKB-KW"/>
</dbReference>
<evidence type="ECO:0000259" key="14">
    <source>
        <dbReference type="PROSITE" id="PS50113"/>
    </source>
</evidence>
<dbReference type="CDD" id="cd00130">
    <property type="entry name" value="PAS"/>
    <property type="match status" value="1"/>
</dbReference>
<dbReference type="SUPFAM" id="SSF53850">
    <property type="entry name" value="Periplasmic binding protein-like II"/>
    <property type="match status" value="1"/>
</dbReference>
<dbReference type="InterPro" id="IPR000700">
    <property type="entry name" value="PAS-assoc_C"/>
</dbReference>
<evidence type="ECO:0000259" key="13">
    <source>
        <dbReference type="PROSITE" id="PS50112"/>
    </source>
</evidence>
<keyword evidence="9" id="KW-0408">Iron</keyword>
<dbReference type="InterPro" id="IPR043128">
    <property type="entry name" value="Rev_trsase/Diguanyl_cyclase"/>
</dbReference>
<feature type="transmembrane region" description="Helical" evidence="12">
    <location>
        <begin position="327"/>
        <end position="351"/>
    </location>
</feature>
<dbReference type="InterPro" id="IPR000160">
    <property type="entry name" value="GGDEF_dom"/>
</dbReference>
<feature type="domain" description="GGDEF" evidence="15">
    <location>
        <begin position="558"/>
        <end position="692"/>
    </location>
</feature>
<sequence length="692" mass="77704">MNIIRATIVPCATLLLLLIVLPASHARDSVTLQLSWYHQFQFAGYYAALEKGFYQEEGLDVTIREGGGAIQAVQAVLERNADFGVHSADLLIKASKGEPLVALAPVFQQSAYVLIVESSSPIQTPQDLEGRTVMISQEKRGEFLAMLHKAGLSVGDVNLIPKDTSALVKLASQEVDAISGNVAADPIMLEQMGLNVRIIQPSQHSVDVYGDTLFTSRNMVERNPQLVEAFIRATVRGWEYAFAHQDEMVDLIASRYNTDKSREHLHHEAQSLKQLILPDLVQIGHVNPDRWKNMARLFSEAGLMGSSEWSMEDFLYNVDFPPTYGNYFWLVWVLVGLILVVLVALLLLYLFNKRLRHDVATRTDKLDQMNRALIREITERRQVEEELRNNLQFLGAFLDTIPSPVFYQSEQGVYLACNDAFAKDLLGLDKSDVEGRSLGDFNDLLPTDDIERELERDRQLFSDKLPQAYEANFTVHTGECHNFAFSKVAYYGVSGKFQGIIGVMLNITSIRNAERELQEQELRLHHMKYHDSLTGLPNRLRFYEYLRQHLHSSRLQSDFAAVMVLSVDRFREINKQVGNRGGDEALQILASRLQSCVRGDDMVARVDGDTFAIFLGDIDDESVPDIVLERIQSYVSTGVAIAPSRQINITVSVGVSFAPRNGTSAEELTRRAEQAMEEVKRSGGNGIKHAQG</sequence>
<dbReference type="PROSITE" id="PS50112">
    <property type="entry name" value="PAS"/>
    <property type="match status" value="1"/>
</dbReference>
<dbReference type="Pfam" id="PF08448">
    <property type="entry name" value="PAS_4"/>
    <property type="match status" value="1"/>
</dbReference>
<dbReference type="PANTHER" id="PTHR31528">
    <property type="entry name" value="4-AMINO-5-HYDROXYMETHYL-2-METHYLPYRIMIDINE PHOSPHATE SYNTHASE THI11-RELATED"/>
    <property type="match status" value="1"/>
</dbReference>
<dbReference type="PROSITE" id="PS50887">
    <property type="entry name" value="GGDEF"/>
    <property type="match status" value="1"/>
</dbReference>
<dbReference type="Pfam" id="PF00990">
    <property type="entry name" value="GGDEF"/>
    <property type="match status" value="1"/>
</dbReference>
<evidence type="ECO:0000256" key="4">
    <source>
        <dbReference type="ARBA" id="ARBA00011738"/>
    </source>
</evidence>
<evidence type="ECO:0000256" key="11">
    <source>
        <dbReference type="ARBA" id="ARBA00048179"/>
    </source>
</evidence>
<comment type="function">
    <text evidence="1">Responsible for the formation of the pyrimidine heterocycle in the thiamine biosynthesis pathway. Catalyzes the formation of hydroxymethylpyrimidine phosphate (HMP-P) from histidine and pyridoxal phosphate (PLP). The protein uses PLP and the active site histidine to form HMP-P, generating an inactive enzyme. The enzyme can only undergo a single turnover, which suggests it is a suicide enzyme.</text>
</comment>
<comment type="catalytic activity">
    <reaction evidence="11">
        <text>N(6)-(pyridoxal phosphate)-L-lysyl-[4-amino-5-hydroxymethyl-2-methylpyrimidine phosphate synthase] + L-histidyl-[4-amino-5-hydroxymethyl-2-methylpyrimidine phosphate synthase] + 2 Fe(3+) + 4 H2O = L-lysyl-[4-amino-5-hydroxymethyl-2-methylpyrimidine phosphate synthase] + (2S)-2-amino-5-hydroxy-4-oxopentanoyl-[4-amino-5-hydroxymethyl-2-methylpyrimidine phosphate synthase] + 4-amino-2-methyl-5-(phosphooxymethyl)pyrimidine + 3-oxopropanoate + 2 Fe(2+) + 2 H(+)</text>
        <dbReference type="Rhea" id="RHEA:65756"/>
        <dbReference type="Rhea" id="RHEA-COMP:16892"/>
        <dbReference type="Rhea" id="RHEA-COMP:16893"/>
        <dbReference type="Rhea" id="RHEA-COMP:16894"/>
        <dbReference type="Rhea" id="RHEA-COMP:16895"/>
        <dbReference type="ChEBI" id="CHEBI:15377"/>
        <dbReference type="ChEBI" id="CHEBI:15378"/>
        <dbReference type="ChEBI" id="CHEBI:29033"/>
        <dbReference type="ChEBI" id="CHEBI:29034"/>
        <dbReference type="ChEBI" id="CHEBI:29969"/>
        <dbReference type="ChEBI" id="CHEBI:29979"/>
        <dbReference type="ChEBI" id="CHEBI:33190"/>
        <dbReference type="ChEBI" id="CHEBI:58354"/>
        <dbReference type="ChEBI" id="CHEBI:143915"/>
        <dbReference type="ChEBI" id="CHEBI:157692"/>
    </reaction>
    <physiologicalReaction direction="left-to-right" evidence="11">
        <dbReference type="Rhea" id="RHEA:65757"/>
    </physiologicalReaction>
</comment>
<evidence type="ECO:0000256" key="5">
    <source>
        <dbReference type="ARBA" id="ARBA00022679"/>
    </source>
</evidence>
<dbReference type="NCBIfam" id="TIGR00254">
    <property type="entry name" value="GGDEF"/>
    <property type="match status" value="1"/>
</dbReference>
<evidence type="ECO:0000256" key="3">
    <source>
        <dbReference type="ARBA" id="ARBA00009406"/>
    </source>
</evidence>
<dbReference type="PROSITE" id="PS50113">
    <property type="entry name" value="PAC"/>
    <property type="match status" value="1"/>
</dbReference>
<dbReference type="SMART" id="SM00267">
    <property type="entry name" value="GGDEF"/>
    <property type="match status" value="1"/>
</dbReference>
<keyword evidence="12" id="KW-0812">Transmembrane</keyword>
<dbReference type="PANTHER" id="PTHR31528:SF1">
    <property type="entry name" value="4-AMINO-5-HYDROXYMETHYL-2-METHYLPYRIMIDINE PHOSPHATE SYNTHASE THI11-RELATED"/>
    <property type="match status" value="1"/>
</dbReference>
<keyword evidence="7" id="KW-0663">Pyridoxal phosphate</keyword>
<dbReference type="NCBIfam" id="TIGR00229">
    <property type="entry name" value="sensory_box"/>
    <property type="match status" value="1"/>
</dbReference>
<evidence type="ECO:0000256" key="7">
    <source>
        <dbReference type="ARBA" id="ARBA00022898"/>
    </source>
</evidence>
<dbReference type="SMART" id="SM00091">
    <property type="entry name" value="PAS"/>
    <property type="match status" value="1"/>
</dbReference>
<dbReference type="InterPro" id="IPR027939">
    <property type="entry name" value="NMT1/THI5"/>
</dbReference>
<proteinExistence type="inferred from homology"/>
<dbReference type="InterPro" id="IPR029787">
    <property type="entry name" value="Nucleotide_cyclase"/>
</dbReference>